<comment type="caution">
    <text evidence="6">The sequence shown here is derived from an EMBL/GenBank/DDBJ whole genome shotgun (WGS) entry which is preliminary data.</text>
</comment>
<keyword evidence="1 4" id="KW-0932">Cytokinin signaling pathway</keyword>
<evidence type="ECO:0000259" key="5">
    <source>
        <dbReference type="PROSITE" id="PS50894"/>
    </source>
</evidence>
<dbReference type="PANTHER" id="PTHR28242">
    <property type="entry name" value="PHOSPHORELAY INTERMEDIATE PROTEIN YPD1"/>
    <property type="match status" value="1"/>
</dbReference>
<evidence type="ECO:0000256" key="3">
    <source>
        <dbReference type="PROSITE-ProRule" id="PRU00110"/>
    </source>
</evidence>
<dbReference type="EMBL" id="JAUIZM010000015">
    <property type="protein sequence ID" value="KAK1352590.1"/>
    <property type="molecule type" value="Genomic_DNA"/>
</dbReference>
<feature type="domain" description="HPt" evidence="5">
    <location>
        <begin position="38"/>
        <end position="132"/>
    </location>
</feature>
<name>A0AAD8GR60_9APIA</name>
<dbReference type="Pfam" id="PF01627">
    <property type="entry name" value="Hpt"/>
    <property type="match status" value="1"/>
</dbReference>
<comment type="function">
    <text evidence="4">Functions as a two-component phosphorelay mediators between cytokinin sensor histidine kinases and response regulators (B-type ARRs). Plays an important role in propagating cytokinin signal transduction.</text>
</comment>
<dbReference type="GO" id="GO:0009736">
    <property type="term" value="P:cytokinin-activated signaling pathway"/>
    <property type="evidence" value="ECO:0007669"/>
    <property type="project" value="UniProtKB-KW"/>
</dbReference>
<dbReference type="GO" id="GO:0005634">
    <property type="term" value="C:nucleus"/>
    <property type="evidence" value="ECO:0007669"/>
    <property type="project" value="UniProtKB-SubCell"/>
</dbReference>
<dbReference type="InterPro" id="IPR045871">
    <property type="entry name" value="AHP1-5/YPD1"/>
</dbReference>
<dbReference type="InterPro" id="IPR036641">
    <property type="entry name" value="HPT_dom_sf"/>
</dbReference>
<dbReference type="GO" id="GO:0000160">
    <property type="term" value="P:phosphorelay signal transduction system"/>
    <property type="evidence" value="ECO:0007669"/>
    <property type="project" value="UniProtKB-UniRule"/>
</dbReference>
<keyword evidence="3" id="KW-0597">Phosphoprotein</keyword>
<accession>A0AAD8GR60</accession>
<evidence type="ECO:0000256" key="1">
    <source>
        <dbReference type="ARBA" id="ARBA00022864"/>
    </source>
</evidence>
<dbReference type="PROSITE" id="PS50894">
    <property type="entry name" value="HPT"/>
    <property type="match status" value="1"/>
</dbReference>
<keyword evidence="8" id="KW-1185">Reference proteome</keyword>
<protein>
    <recommendedName>
        <fullName evidence="4">Histidine-containing phosphotransfer protein</fullName>
    </recommendedName>
</protein>
<gene>
    <name evidence="6" type="ORF">POM88_053017</name>
    <name evidence="7" type="ORF">POM88_053021</name>
</gene>
<dbReference type="Gene3D" id="1.20.120.160">
    <property type="entry name" value="HPT domain"/>
    <property type="match status" value="1"/>
</dbReference>
<dbReference type="SUPFAM" id="SSF47226">
    <property type="entry name" value="Histidine-containing phosphotransfer domain, HPT domain"/>
    <property type="match status" value="1"/>
</dbReference>
<sequence>MDSLKQLQRQYVQFVKSLYRERIVDRQFVEMQKMQKDDPDFLSGIANNFFDMWESVSHKIDIAIEQKIVDPELYDAVHRVKGAGMSLGVKKVITLCLDFQEHYNTRNHEGCLQCLPQIKDDYQSVKDKLQMVFGLQQQIIGAGGSIPILG</sequence>
<dbReference type="GO" id="GO:0043424">
    <property type="term" value="F:protein histidine kinase binding"/>
    <property type="evidence" value="ECO:0007669"/>
    <property type="project" value="UniProtKB-UniRule"/>
</dbReference>
<evidence type="ECO:0000313" key="7">
    <source>
        <dbReference type="EMBL" id="KAK1352590.1"/>
    </source>
</evidence>
<dbReference type="GO" id="GO:0005829">
    <property type="term" value="C:cytosol"/>
    <property type="evidence" value="ECO:0007669"/>
    <property type="project" value="UniProtKB-SubCell"/>
</dbReference>
<dbReference type="InterPro" id="IPR008207">
    <property type="entry name" value="Sig_transdc_His_kin_Hpt_dom"/>
</dbReference>
<evidence type="ECO:0000313" key="6">
    <source>
        <dbReference type="EMBL" id="KAK1352586.1"/>
    </source>
</evidence>
<evidence type="ECO:0000313" key="8">
    <source>
        <dbReference type="Proteomes" id="UP001237642"/>
    </source>
</evidence>
<dbReference type="AlphaFoldDB" id="A0AAD8GR60"/>
<reference evidence="6" key="2">
    <citation type="submission" date="2023-05" db="EMBL/GenBank/DDBJ databases">
        <authorList>
            <person name="Schelkunov M.I."/>
        </authorList>
    </citation>
    <scope>NUCLEOTIDE SEQUENCE</scope>
    <source>
        <strain evidence="6">Hsosn_3</strain>
        <tissue evidence="6">Leaf</tissue>
    </source>
</reference>
<organism evidence="6 8">
    <name type="scientific">Heracleum sosnowskyi</name>
    <dbReference type="NCBI Taxonomy" id="360622"/>
    <lineage>
        <taxon>Eukaryota</taxon>
        <taxon>Viridiplantae</taxon>
        <taxon>Streptophyta</taxon>
        <taxon>Embryophyta</taxon>
        <taxon>Tracheophyta</taxon>
        <taxon>Spermatophyta</taxon>
        <taxon>Magnoliopsida</taxon>
        <taxon>eudicotyledons</taxon>
        <taxon>Gunneridae</taxon>
        <taxon>Pentapetalae</taxon>
        <taxon>asterids</taxon>
        <taxon>campanulids</taxon>
        <taxon>Apiales</taxon>
        <taxon>Apiaceae</taxon>
        <taxon>Apioideae</taxon>
        <taxon>apioid superclade</taxon>
        <taxon>Tordylieae</taxon>
        <taxon>Tordyliinae</taxon>
        <taxon>Heracleum</taxon>
    </lineage>
</organism>
<dbReference type="GO" id="GO:0009927">
    <property type="term" value="F:histidine phosphotransfer kinase activity"/>
    <property type="evidence" value="ECO:0007669"/>
    <property type="project" value="UniProtKB-UniRule"/>
</dbReference>
<proteinExistence type="predicted"/>
<dbReference type="EMBL" id="JAUIZM010000015">
    <property type="protein sequence ID" value="KAK1352586.1"/>
    <property type="molecule type" value="Genomic_DNA"/>
</dbReference>
<evidence type="ECO:0000256" key="4">
    <source>
        <dbReference type="RuleBase" id="RU369004"/>
    </source>
</evidence>
<comment type="subcellular location">
    <subcellularLocation>
        <location evidence="4">Cytoplasm</location>
        <location evidence="4">Cytosol</location>
    </subcellularLocation>
    <subcellularLocation>
        <location evidence="4">Nucleus</location>
    </subcellularLocation>
</comment>
<dbReference type="PANTHER" id="PTHR28242:SF13">
    <property type="entry name" value="HISTIDINE-CONTAINING PHOSPHOTRANSFER PROTEIN 5"/>
    <property type="match status" value="1"/>
</dbReference>
<evidence type="ECO:0000256" key="2">
    <source>
        <dbReference type="ARBA" id="ARBA00023012"/>
    </source>
</evidence>
<feature type="modified residue" description="Phosphohistidine" evidence="3">
    <location>
        <position position="78"/>
    </location>
</feature>
<dbReference type="Proteomes" id="UP001237642">
    <property type="component" value="Unassembled WGS sequence"/>
</dbReference>
<keyword evidence="2 4" id="KW-0902">Two-component regulatory system</keyword>
<comment type="domain">
    <text evidence="4">Histidine-containing phosphotransfer domain (HPt) contains an active histidine that mediates the phosphotransfer.</text>
</comment>
<reference evidence="6" key="1">
    <citation type="submission" date="2023-02" db="EMBL/GenBank/DDBJ databases">
        <title>Genome of toxic invasive species Heracleum sosnowskyi carries increased number of genes despite the absence of recent whole-genome duplications.</title>
        <authorList>
            <person name="Schelkunov M."/>
            <person name="Shtratnikova V."/>
            <person name="Makarenko M."/>
            <person name="Klepikova A."/>
            <person name="Omelchenko D."/>
            <person name="Novikova G."/>
            <person name="Obukhova E."/>
            <person name="Bogdanov V."/>
            <person name="Penin A."/>
            <person name="Logacheva M."/>
        </authorList>
    </citation>
    <scope>NUCLEOTIDE SEQUENCE</scope>
    <source>
        <strain evidence="6">Hsosn_3</strain>
        <tissue evidence="6">Leaf</tissue>
    </source>
</reference>